<dbReference type="OrthoDB" id="2969743at2"/>
<dbReference type="Proteomes" id="UP000294650">
    <property type="component" value="Unassembled WGS sequence"/>
</dbReference>
<gene>
    <name evidence="2" type="ORF">EDD68_10773</name>
</gene>
<evidence type="ECO:0000313" key="3">
    <source>
        <dbReference type="Proteomes" id="UP000294650"/>
    </source>
</evidence>
<dbReference type="InterPro" id="IPR010982">
    <property type="entry name" value="Lambda_DNA-bd_dom_sf"/>
</dbReference>
<dbReference type="AlphaFoldDB" id="A0A4R3N8U8"/>
<dbReference type="Gene3D" id="1.10.260.40">
    <property type="entry name" value="lambda repressor-like DNA-binding domains"/>
    <property type="match status" value="1"/>
</dbReference>
<evidence type="ECO:0000313" key="2">
    <source>
        <dbReference type="EMBL" id="TCT23359.1"/>
    </source>
</evidence>
<dbReference type="CDD" id="cd00093">
    <property type="entry name" value="HTH_XRE"/>
    <property type="match status" value="1"/>
</dbReference>
<feature type="domain" description="HTH cro/C1-type" evidence="1">
    <location>
        <begin position="11"/>
        <end position="45"/>
    </location>
</feature>
<accession>A0A4R3N8U8</accession>
<sequence>MKRGTRVAKIMRQSRKAAGKTQLQIAREANLSRESVTKQENGERKVQPHIAQYYMEKHGDPFVAFEASAEYVKWGPVKLDGGVVDLHRSSVKAKAIEELEEALEALKKINVVNHPDSLSGYERENIRTALLEVAEAMTASANTFSVLCRDYNFSWAEIWQDHYTKLKAKGYISR</sequence>
<dbReference type="EMBL" id="SMAN01000007">
    <property type="protein sequence ID" value="TCT23359.1"/>
    <property type="molecule type" value="Genomic_DNA"/>
</dbReference>
<protein>
    <recommendedName>
        <fullName evidence="1">HTH cro/C1-type domain-containing protein</fullName>
    </recommendedName>
</protein>
<dbReference type="GO" id="GO:0003677">
    <property type="term" value="F:DNA binding"/>
    <property type="evidence" value="ECO:0007669"/>
    <property type="project" value="InterPro"/>
</dbReference>
<comment type="caution">
    <text evidence="2">The sequence shown here is derived from an EMBL/GenBank/DDBJ whole genome shotgun (WGS) entry which is preliminary data.</text>
</comment>
<keyword evidence="3" id="KW-1185">Reference proteome</keyword>
<reference evidence="2 3" key="1">
    <citation type="submission" date="2019-03" db="EMBL/GenBank/DDBJ databases">
        <title>Genomic Encyclopedia of Type Strains, Phase IV (KMG-IV): sequencing the most valuable type-strain genomes for metagenomic binning, comparative biology and taxonomic classification.</title>
        <authorList>
            <person name="Goeker M."/>
        </authorList>
    </citation>
    <scope>NUCLEOTIDE SEQUENCE [LARGE SCALE GENOMIC DNA]</scope>
    <source>
        <strain evidence="2 3">DSM 25894</strain>
    </source>
</reference>
<dbReference type="Pfam" id="PF01381">
    <property type="entry name" value="HTH_3"/>
    <property type="match status" value="1"/>
</dbReference>
<dbReference type="PROSITE" id="PS50943">
    <property type="entry name" value="HTH_CROC1"/>
    <property type="match status" value="1"/>
</dbReference>
<proteinExistence type="predicted"/>
<name>A0A4R3N8U8_9BACI</name>
<evidence type="ECO:0000259" key="1">
    <source>
        <dbReference type="PROSITE" id="PS50943"/>
    </source>
</evidence>
<organism evidence="2 3">
    <name type="scientific">Melghiribacillus thermohalophilus</name>
    <dbReference type="NCBI Taxonomy" id="1324956"/>
    <lineage>
        <taxon>Bacteria</taxon>
        <taxon>Bacillati</taxon>
        <taxon>Bacillota</taxon>
        <taxon>Bacilli</taxon>
        <taxon>Bacillales</taxon>
        <taxon>Bacillaceae</taxon>
        <taxon>Melghiribacillus</taxon>
    </lineage>
</organism>
<dbReference type="SUPFAM" id="SSF47413">
    <property type="entry name" value="lambda repressor-like DNA-binding domains"/>
    <property type="match status" value="1"/>
</dbReference>
<dbReference type="RefSeq" id="WP_132371536.1">
    <property type="nucleotide sequence ID" value="NZ_SMAN01000007.1"/>
</dbReference>
<dbReference type="InterPro" id="IPR001387">
    <property type="entry name" value="Cro/C1-type_HTH"/>
</dbReference>